<accession>A0AB34G783</accession>
<evidence type="ECO:0000256" key="1">
    <source>
        <dbReference type="SAM" id="MobiDB-lite"/>
    </source>
</evidence>
<reference evidence="2" key="1">
    <citation type="submission" date="2023-01" db="EMBL/GenBank/DDBJ databases">
        <title>The growth and conidiation of Purpureocillium lavendulum are regulated by nitrogen source and histone H3K14 acetylation.</title>
        <authorList>
            <person name="Tang P."/>
            <person name="Han J."/>
            <person name="Zhang C."/>
            <person name="Tang P."/>
            <person name="Qi F."/>
            <person name="Zhang K."/>
            <person name="Liang L."/>
        </authorList>
    </citation>
    <scope>NUCLEOTIDE SEQUENCE</scope>
    <source>
        <strain evidence="2">YMF1.00683</strain>
    </source>
</reference>
<name>A0AB34G783_9HYPO</name>
<feature type="region of interest" description="Disordered" evidence="1">
    <location>
        <begin position="134"/>
        <end position="182"/>
    </location>
</feature>
<gene>
    <name evidence="2" type="ORF">O9K51_01370</name>
</gene>
<feature type="region of interest" description="Disordered" evidence="1">
    <location>
        <begin position="1"/>
        <end position="36"/>
    </location>
</feature>
<protein>
    <submittedName>
        <fullName evidence="2">Cell cycle control protein</fullName>
    </submittedName>
</protein>
<feature type="compositionally biased region" description="Basic and acidic residues" evidence="1">
    <location>
        <begin position="1"/>
        <end position="19"/>
    </location>
</feature>
<evidence type="ECO:0000313" key="3">
    <source>
        <dbReference type="Proteomes" id="UP001163105"/>
    </source>
</evidence>
<dbReference type="EMBL" id="JAQHRD010000001">
    <property type="protein sequence ID" value="KAJ6446597.1"/>
    <property type="molecule type" value="Genomic_DNA"/>
</dbReference>
<comment type="caution">
    <text evidence="2">The sequence shown here is derived from an EMBL/GenBank/DDBJ whole genome shotgun (WGS) entry which is preliminary data.</text>
</comment>
<feature type="compositionally biased region" description="Acidic residues" evidence="1">
    <location>
        <begin position="150"/>
        <end position="161"/>
    </location>
</feature>
<proteinExistence type="predicted"/>
<sequence>MAPPHVKEGRMGGKPERGTPKQPTSLPGWTQHHPPVIETKTHPELEPKFPFMASEYKESYESQIEAIDSIAQGLGMGKIKSKKQYYLNRIKKKGRPKYWKDPHRTDEELAESMELIRRSGLNTAEVLRMSLPAYIRPPMPDYNENFGRSEDEDDEDDEDEERPTQEKREPRQSNRQAEAKSQ</sequence>
<evidence type="ECO:0000313" key="2">
    <source>
        <dbReference type="EMBL" id="KAJ6446597.1"/>
    </source>
</evidence>
<organism evidence="2 3">
    <name type="scientific">Purpureocillium lavendulum</name>
    <dbReference type="NCBI Taxonomy" id="1247861"/>
    <lineage>
        <taxon>Eukaryota</taxon>
        <taxon>Fungi</taxon>
        <taxon>Dikarya</taxon>
        <taxon>Ascomycota</taxon>
        <taxon>Pezizomycotina</taxon>
        <taxon>Sordariomycetes</taxon>
        <taxon>Hypocreomycetidae</taxon>
        <taxon>Hypocreales</taxon>
        <taxon>Ophiocordycipitaceae</taxon>
        <taxon>Purpureocillium</taxon>
    </lineage>
</organism>
<dbReference type="Proteomes" id="UP001163105">
    <property type="component" value="Unassembled WGS sequence"/>
</dbReference>
<feature type="compositionally biased region" description="Basic and acidic residues" evidence="1">
    <location>
        <begin position="162"/>
        <end position="182"/>
    </location>
</feature>
<dbReference type="AlphaFoldDB" id="A0AB34G783"/>
<keyword evidence="3" id="KW-1185">Reference proteome</keyword>